<evidence type="ECO:0000313" key="3">
    <source>
        <dbReference type="Proteomes" id="UP001368328"/>
    </source>
</evidence>
<dbReference type="PANTHER" id="PTHR36836:SF1">
    <property type="entry name" value="COLANIC ACID BIOSYNTHESIS PROTEIN WCAK"/>
    <property type="match status" value="1"/>
</dbReference>
<reference evidence="2 3" key="1">
    <citation type="submission" date="2024-02" db="EMBL/GenBank/DDBJ databases">
        <title>Seven novel Bacillus-like species.</title>
        <authorList>
            <person name="Liu G."/>
        </authorList>
    </citation>
    <scope>NUCLEOTIDE SEQUENCE [LARGE SCALE GENOMIC DNA]</scope>
    <source>
        <strain evidence="2 3">FJAT-53654</strain>
    </source>
</reference>
<dbReference type="PANTHER" id="PTHR36836">
    <property type="entry name" value="COLANIC ACID BIOSYNTHESIS PROTEIN WCAK"/>
    <property type="match status" value="1"/>
</dbReference>
<gene>
    <name evidence="2" type="ORF">WCV66_05215</name>
</gene>
<name>A0ABZ2MWL3_9BACI</name>
<evidence type="ECO:0000313" key="2">
    <source>
        <dbReference type="EMBL" id="WXB89639.1"/>
    </source>
</evidence>
<accession>A0ABZ2MWL3</accession>
<dbReference type="RefSeq" id="WP_338788142.1">
    <property type="nucleotide sequence ID" value="NZ_CP147403.1"/>
</dbReference>
<evidence type="ECO:0000259" key="1">
    <source>
        <dbReference type="Pfam" id="PF04230"/>
    </source>
</evidence>
<dbReference type="InterPro" id="IPR007345">
    <property type="entry name" value="Polysacch_pyruvyl_Trfase"/>
</dbReference>
<organism evidence="2 3">
    <name type="scientific">Metabacillus rhizosphaerae</name>
    <dbReference type="NCBI Taxonomy" id="3117747"/>
    <lineage>
        <taxon>Bacteria</taxon>
        <taxon>Bacillati</taxon>
        <taxon>Bacillota</taxon>
        <taxon>Bacilli</taxon>
        <taxon>Bacillales</taxon>
        <taxon>Bacillaceae</taxon>
        <taxon>Metabacillus</taxon>
    </lineage>
</organism>
<sequence length="404" mass="46471">MNILIINAHSSKNKGDAGIILSMIDSMRKKIPDCNIKVKTRFPEIDKHAYRVNVGEAIFNINIHEKTTKLEKLILTMKMMRVLKNKSQRPIIEDEDYSWADIVVSCGGGFLLTHGFSLMTLQHLVQIKTAMDYKKPVIIYSQSIGPFYNNFISNITKKILNNVTKIFVREKISYELLKEMGVTTSIEIVPDSAFSMDSQESIYVDNLLKDIKSSNNGPLIGITVRDWNFPEVDNPSYYRDKYIKSIQEVIIYLEKINNAKVLLMPQVLGPNKFNDDRNISKEILSGIPDTEAELIDFDFHPRELKYLYSKVDMFIGTRMHSNIFALSSIIPTVAINYEHKTTGIMELLELKDHVIDINDITPEILIQMSNKCWNNREQLKSHLNERIPKVIEQAQLPAEFINQL</sequence>
<dbReference type="GO" id="GO:0016740">
    <property type="term" value="F:transferase activity"/>
    <property type="evidence" value="ECO:0007669"/>
    <property type="project" value="UniProtKB-KW"/>
</dbReference>
<keyword evidence="2" id="KW-0808">Transferase</keyword>
<feature type="domain" description="Polysaccharide pyruvyl transferase" evidence="1">
    <location>
        <begin position="13"/>
        <end position="339"/>
    </location>
</feature>
<protein>
    <submittedName>
        <fullName evidence="2">Polysaccharide pyruvyl transferase family protein</fullName>
    </submittedName>
</protein>
<dbReference type="Proteomes" id="UP001368328">
    <property type="component" value="Chromosome"/>
</dbReference>
<dbReference type="Pfam" id="PF04230">
    <property type="entry name" value="PS_pyruv_trans"/>
    <property type="match status" value="1"/>
</dbReference>
<dbReference type="EMBL" id="CP147403">
    <property type="protein sequence ID" value="WXB89639.1"/>
    <property type="molecule type" value="Genomic_DNA"/>
</dbReference>
<keyword evidence="3" id="KW-1185">Reference proteome</keyword>
<proteinExistence type="predicted"/>